<comment type="catalytic activity">
    <reaction evidence="1">
        <text>RNA(n) + a ribonucleoside 5'-triphosphate = RNA(n+1) + diphosphate</text>
        <dbReference type="Rhea" id="RHEA:21248"/>
        <dbReference type="Rhea" id="RHEA-COMP:14527"/>
        <dbReference type="Rhea" id="RHEA-COMP:17342"/>
        <dbReference type="ChEBI" id="CHEBI:33019"/>
        <dbReference type="ChEBI" id="CHEBI:61557"/>
        <dbReference type="ChEBI" id="CHEBI:140395"/>
        <dbReference type="EC" id="2.7.7.6"/>
    </reaction>
</comment>
<dbReference type="InterPro" id="IPR044876">
    <property type="entry name" value="HRDC_dom_sf"/>
</dbReference>
<dbReference type="GO" id="GO:0000428">
    <property type="term" value="C:DNA-directed RNA polymerase complex"/>
    <property type="evidence" value="ECO:0007669"/>
    <property type="project" value="UniProtKB-KW"/>
</dbReference>
<name>A0A284VP04_9EURY</name>
<dbReference type="Gene3D" id="6.10.140.10">
    <property type="match status" value="1"/>
</dbReference>
<comment type="function">
    <text evidence="1">DNA-dependent RNA polymerase (RNAP) catalyzes the transcription of DNA into RNA using the four ribonucleoside triphosphates as substrates. This subunit is less well bound than the others.</text>
</comment>
<accession>A0A284VP04</accession>
<dbReference type="PANTHER" id="PTHR39646">
    <property type="entry name" value="RNA POLYMERASE RPB4"/>
    <property type="match status" value="1"/>
</dbReference>
<keyword evidence="1" id="KW-0240">DNA-directed RNA polymerase</keyword>
<proteinExistence type="inferred from homology"/>
<keyword evidence="1" id="KW-0804">Transcription</keyword>
<dbReference type="EC" id="2.7.7.6" evidence="1"/>
<reference evidence="3" key="1">
    <citation type="submission" date="2017-06" db="EMBL/GenBank/DDBJ databases">
        <authorList>
            <person name="Cremers G."/>
        </authorList>
    </citation>
    <scope>NUCLEOTIDE SEQUENCE [LARGE SCALE GENOMIC DNA]</scope>
</reference>
<keyword evidence="1" id="KW-0808">Transferase</keyword>
<dbReference type="InterPro" id="IPR010997">
    <property type="entry name" value="HRDC-like_sf"/>
</dbReference>
<dbReference type="OrthoDB" id="25158at2157"/>
<dbReference type="InterPro" id="IPR010924">
    <property type="entry name" value="Rpo4"/>
</dbReference>
<dbReference type="GO" id="GO:0000166">
    <property type="term" value="F:nucleotide binding"/>
    <property type="evidence" value="ECO:0007669"/>
    <property type="project" value="InterPro"/>
</dbReference>
<sequence length="116" mass="13570">MIVKQVIRDELLTLPEVKEELTGIRKERENEGKELGYELRKAIAHAEMFSRLSPEKSRELANELMKLEKMKPEIAIRIADILPLSNDEIRSIYAKERYTLTESELKQILDLVIKFT</sequence>
<dbReference type="Gene3D" id="1.10.150.80">
    <property type="entry name" value="HRDC domain"/>
    <property type="match status" value="1"/>
</dbReference>
<evidence type="ECO:0000313" key="3">
    <source>
        <dbReference type="Proteomes" id="UP000218615"/>
    </source>
</evidence>
<dbReference type="GO" id="GO:0005737">
    <property type="term" value="C:cytoplasm"/>
    <property type="evidence" value="ECO:0007669"/>
    <property type="project" value="UniProtKB-SubCell"/>
</dbReference>
<dbReference type="SUPFAM" id="SSF47819">
    <property type="entry name" value="HRDC-like"/>
    <property type="match status" value="1"/>
</dbReference>
<dbReference type="GO" id="GO:0006352">
    <property type="term" value="P:DNA-templated transcription initiation"/>
    <property type="evidence" value="ECO:0007669"/>
    <property type="project" value="InterPro"/>
</dbReference>
<dbReference type="HAMAP" id="MF_00864">
    <property type="entry name" value="RNApol_arch_Rpo4"/>
    <property type="match status" value="1"/>
</dbReference>
<dbReference type="NCBIfam" id="NF011552">
    <property type="entry name" value="PRK14981.1-4"/>
    <property type="match status" value="1"/>
</dbReference>
<comment type="subcellular location">
    <subcellularLocation>
        <location evidence="1">Cytoplasm</location>
    </subcellularLocation>
</comment>
<dbReference type="EMBL" id="FZMP01000124">
    <property type="protein sequence ID" value="SNQ60917.1"/>
    <property type="molecule type" value="Genomic_DNA"/>
</dbReference>
<dbReference type="Proteomes" id="UP000218615">
    <property type="component" value="Unassembled WGS sequence"/>
</dbReference>
<evidence type="ECO:0000256" key="1">
    <source>
        <dbReference type="HAMAP-Rule" id="MF_00864"/>
    </source>
</evidence>
<gene>
    <name evidence="1" type="primary">rpo4</name>
    <name evidence="1" type="synonym">rpoF</name>
    <name evidence="2" type="ORF">MNV_210024</name>
</gene>
<dbReference type="GO" id="GO:0003899">
    <property type="term" value="F:DNA-directed RNA polymerase activity"/>
    <property type="evidence" value="ECO:0007669"/>
    <property type="project" value="UniProtKB-UniRule"/>
</dbReference>
<dbReference type="PIRSF" id="PIRSF005053">
    <property type="entry name" value="RNA_pol_F_arch"/>
    <property type="match status" value="1"/>
</dbReference>
<dbReference type="Pfam" id="PF03874">
    <property type="entry name" value="RNA_pol_Rpb4"/>
    <property type="match status" value="1"/>
</dbReference>
<evidence type="ECO:0000313" key="2">
    <source>
        <dbReference type="EMBL" id="SNQ60917.1"/>
    </source>
</evidence>
<dbReference type="InterPro" id="IPR005574">
    <property type="entry name" value="Rpb4/RPC9"/>
</dbReference>
<keyword evidence="1" id="KW-0548">Nucleotidyltransferase</keyword>
<dbReference type="RefSeq" id="WP_096205457.1">
    <property type="nucleotide sequence ID" value="NZ_FZMP01000124.1"/>
</dbReference>
<dbReference type="PANTHER" id="PTHR39646:SF1">
    <property type="entry name" value="DNA-DIRECTED RNA POLYMERASE SUBUNIT RPO4"/>
    <property type="match status" value="1"/>
</dbReference>
<keyword evidence="3" id="KW-1185">Reference proteome</keyword>
<comment type="similarity">
    <text evidence="1">Belongs to the eukaryotic RPB4 RNA polymerase subunit family.</text>
</comment>
<comment type="subunit">
    <text evidence="1">Part of the RNA polymerase complex. Forms a stalk with Rpo7 that extends from the main structure.</text>
</comment>
<dbReference type="AlphaFoldDB" id="A0A284VP04"/>
<keyword evidence="1" id="KW-0963">Cytoplasm</keyword>
<organism evidence="2 3">
    <name type="scientific">Candidatus Methanoperedens nitratireducens</name>
    <dbReference type="NCBI Taxonomy" id="1392998"/>
    <lineage>
        <taxon>Archaea</taxon>
        <taxon>Methanobacteriati</taxon>
        <taxon>Methanobacteriota</taxon>
        <taxon>Stenosarchaea group</taxon>
        <taxon>Methanomicrobia</taxon>
        <taxon>Methanosarcinales</taxon>
        <taxon>ANME-2 cluster</taxon>
        <taxon>Candidatus Methanoperedentaceae</taxon>
        <taxon>Candidatus Methanoperedens</taxon>
    </lineage>
</organism>
<protein>
    <recommendedName>
        <fullName evidence="1">DNA-directed RNA polymerase subunit Rpo4</fullName>
        <ecNumber evidence="1">2.7.7.6</ecNumber>
    </recommendedName>
    <alternativeName>
        <fullName evidence="1">DNA-directed RNA polymerase subunit F</fullName>
    </alternativeName>
</protein>